<reference evidence="3" key="1">
    <citation type="submission" date="2016-10" db="EMBL/GenBank/DDBJ databases">
        <authorList>
            <person name="Varghese N."/>
            <person name="Submissions S."/>
        </authorList>
    </citation>
    <scope>NUCLEOTIDE SEQUENCE [LARGE SCALE GENOMIC DNA]</scope>
    <source>
        <strain evidence="3">DSM 44718</strain>
    </source>
</reference>
<organism evidence="2 3">
    <name type="scientific">Asanoa ishikariensis</name>
    <dbReference type="NCBI Taxonomy" id="137265"/>
    <lineage>
        <taxon>Bacteria</taxon>
        <taxon>Bacillati</taxon>
        <taxon>Actinomycetota</taxon>
        <taxon>Actinomycetes</taxon>
        <taxon>Micromonosporales</taxon>
        <taxon>Micromonosporaceae</taxon>
        <taxon>Asanoa</taxon>
    </lineage>
</organism>
<dbReference type="Proteomes" id="UP000199632">
    <property type="component" value="Unassembled WGS sequence"/>
</dbReference>
<dbReference type="NCBIfam" id="TIGR03930">
    <property type="entry name" value="WXG100_ESAT6"/>
    <property type="match status" value="1"/>
</dbReference>
<gene>
    <name evidence="2" type="ORF">SAMN05421684_0321</name>
</gene>
<name>A0A1H3KST6_9ACTN</name>
<evidence type="ECO:0000256" key="1">
    <source>
        <dbReference type="RuleBase" id="RU362001"/>
    </source>
</evidence>
<dbReference type="AlphaFoldDB" id="A0A1H3KST6"/>
<evidence type="ECO:0000313" key="3">
    <source>
        <dbReference type="Proteomes" id="UP000199632"/>
    </source>
</evidence>
<sequence>MGQPFLVDAATLHKAAGDVRSTRSDVDGDLKRLWGVLDDLAVAWQGQASAGFQNLMNRWNGDVTKLLTALDNIAELLDQGGTTHQVNDEQQNEMINKFNSALNP</sequence>
<dbReference type="OrthoDB" id="4554345at2"/>
<dbReference type="RefSeq" id="WP_090786286.1">
    <property type="nucleotide sequence ID" value="NZ_BOND01000031.1"/>
</dbReference>
<proteinExistence type="inferred from homology"/>
<dbReference type="EMBL" id="FNQB01000001">
    <property type="protein sequence ID" value="SDY55247.1"/>
    <property type="molecule type" value="Genomic_DNA"/>
</dbReference>
<accession>A0A1H3KST6</accession>
<dbReference type="InterPro" id="IPR036689">
    <property type="entry name" value="ESAT-6-like_sf"/>
</dbReference>
<comment type="similarity">
    <text evidence="1">Belongs to the WXG100 family.</text>
</comment>
<dbReference type="InterPro" id="IPR010310">
    <property type="entry name" value="T7SS_ESAT-6-like"/>
</dbReference>
<dbReference type="Gene3D" id="1.10.287.1060">
    <property type="entry name" value="ESAT-6-like"/>
    <property type="match status" value="1"/>
</dbReference>
<dbReference type="Pfam" id="PF06013">
    <property type="entry name" value="WXG100"/>
    <property type="match status" value="1"/>
</dbReference>
<dbReference type="STRING" id="137265.SAMN05421684_0321"/>
<keyword evidence="3" id="KW-1185">Reference proteome</keyword>
<dbReference type="SUPFAM" id="SSF140453">
    <property type="entry name" value="EsxAB dimer-like"/>
    <property type="match status" value="1"/>
</dbReference>
<protein>
    <recommendedName>
        <fullName evidence="1">ESAT-6-like protein</fullName>
    </recommendedName>
</protein>
<evidence type="ECO:0000313" key="2">
    <source>
        <dbReference type="EMBL" id="SDY55247.1"/>
    </source>
</evidence>